<gene>
    <name evidence="2" type="ORF">IAA84_12115</name>
</gene>
<evidence type="ECO:0000259" key="1">
    <source>
        <dbReference type="PROSITE" id="PS51186"/>
    </source>
</evidence>
<dbReference type="EMBL" id="DVJN01000227">
    <property type="protein sequence ID" value="HIS93751.1"/>
    <property type="molecule type" value="Genomic_DNA"/>
</dbReference>
<dbReference type="AlphaFoldDB" id="A0A9D1G258"/>
<dbReference type="InterPro" id="IPR000182">
    <property type="entry name" value="GNAT_dom"/>
</dbReference>
<dbReference type="InterPro" id="IPR052564">
    <property type="entry name" value="N-acetyltrans/Recomb-assoc"/>
</dbReference>
<dbReference type="CDD" id="cd04301">
    <property type="entry name" value="NAT_SF"/>
    <property type="match status" value="1"/>
</dbReference>
<dbReference type="InterPro" id="IPR016181">
    <property type="entry name" value="Acyl_CoA_acyltransferase"/>
</dbReference>
<dbReference type="GO" id="GO:0016747">
    <property type="term" value="F:acyltransferase activity, transferring groups other than amino-acyl groups"/>
    <property type="evidence" value="ECO:0007669"/>
    <property type="project" value="InterPro"/>
</dbReference>
<evidence type="ECO:0000313" key="3">
    <source>
        <dbReference type="Proteomes" id="UP000824140"/>
    </source>
</evidence>
<proteinExistence type="predicted"/>
<accession>A0A9D1G258</accession>
<dbReference type="PANTHER" id="PTHR43451:SF1">
    <property type="entry name" value="ACETYLTRANSFERASE"/>
    <property type="match status" value="1"/>
</dbReference>
<comment type="caution">
    <text evidence="2">The sequence shown here is derived from an EMBL/GenBank/DDBJ whole genome shotgun (WGS) entry which is preliminary data.</text>
</comment>
<dbReference type="Pfam" id="PF13673">
    <property type="entry name" value="Acetyltransf_10"/>
    <property type="match status" value="1"/>
</dbReference>
<evidence type="ECO:0000313" key="2">
    <source>
        <dbReference type="EMBL" id="HIS93751.1"/>
    </source>
</evidence>
<dbReference type="PROSITE" id="PS51186">
    <property type="entry name" value="GNAT"/>
    <property type="match status" value="1"/>
</dbReference>
<dbReference type="SUPFAM" id="SSF55729">
    <property type="entry name" value="Acyl-CoA N-acyltransferases (Nat)"/>
    <property type="match status" value="1"/>
</dbReference>
<dbReference type="Gene3D" id="3.40.630.30">
    <property type="match status" value="1"/>
</dbReference>
<reference evidence="2" key="1">
    <citation type="submission" date="2020-10" db="EMBL/GenBank/DDBJ databases">
        <authorList>
            <person name="Gilroy R."/>
        </authorList>
    </citation>
    <scope>NUCLEOTIDE SEQUENCE</scope>
    <source>
        <strain evidence="2">13766</strain>
    </source>
</reference>
<organism evidence="2 3">
    <name type="scientific">Candidatus Alectryocaccomicrobium excrementavium</name>
    <dbReference type="NCBI Taxonomy" id="2840668"/>
    <lineage>
        <taxon>Bacteria</taxon>
        <taxon>Bacillati</taxon>
        <taxon>Bacillota</taxon>
        <taxon>Clostridia</taxon>
        <taxon>Candidatus Alectryocaccomicrobium</taxon>
    </lineage>
</organism>
<dbReference type="Proteomes" id="UP000824140">
    <property type="component" value="Unassembled WGS sequence"/>
</dbReference>
<protein>
    <submittedName>
        <fullName evidence="2">GNAT family N-acetyltransferase</fullName>
    </submittedName>
</protein>
<dbReference type="PANTHER" id="PTHR43451">
    <property type="entry name" value="ACETYLTRANSFERASE (GNAT) FAMILY PROTEIN"/>
    <property type="match status" value="1"/>
</dbReference>
<name>A0A9D1G258_9FIRM</name>
<feature type="domain" description="N-acetyltransferase" evidence="1">
    <location>
        <begin position="1"/>
        <end position="152"/>
    </location>
</feature>
<sequence length="153" mass="17105">MLLRAYRPEDCPALAQLFYDTVHAVNARDYTPAQLNAWATGTVDLCAWNASFLAHRTLVAQLEGQIAGFGDIDVSSGYLDRLYVHRDFQGRGVATALCDALEGVLSVPLVYTDASITAKPFFLGRGYRLVREQRVERHGVTLTNFRMEKPLLR</sequence>
<reference evidence="2" key="2">
    <citation type="journal article" date="2021" name="PeerJ">
        <title>Extensive microbial diversity within the chicken gut microbiome revealed by metagenomics and culture.</title>
        <authorList>
            <person name="Gilroy R."/>
            <person name="Ravi A."/>
            <person name="Getino M."/>
            <person name="Pursley I."/>
            <person name="Horton D.L."/>
            <person name="Alikhan N.F."/>
            <person name="Baker D."/>
            <person name="Gharbi K."/>
            <person name="Hall N."/>
            <person name="Watson M."/>
            <person name="Adriaenssens E.M."/>
            <person name="Foster-Nyarko E."/>
            <person name="Jarju S."/>
            <person name="Secka A."/>
            <person name="Antonio M."/>
            <person name="Oren A."/>
            <person name="Chaudhuri R.R."/>
            <person name="La Ragione R."/>
            <person name="Hildebrand F."/>
            <person name="Pallen M.J."/>
        </authorList>
    </citation>
    <scope>NUCLEOTIDE SEQUENCE</scope>
    <source>
        <strain evidence="2">13766</strain>
    </source>
</reference>